<accession>A0ABR0Q941</accession>
<proteinExistence type="predicted"/>
<evidence type="ECO:0000313" key="2">
    <source>
        <dbReference type="Proteomes" id="UP001358586"/>
    </source>
</evidence>
<dbReference type="EMBL" id="JARKNE010000004">
    <property type="protein sequence ID" value="KAK5835562.1"/>
    <property type="molecule type" value="Genomic_DNA"/>
</dbReference>
<evidence type="ECO:0000313" key="1">
    <source>
        <dbReference type="EMBL" id="KAK5835562.1"/>
    </source>
</evidence>
<comment type="caution">
    <text evidence="1">The sequence shown here is derived from an EMBL/GenBank/DDBJ whole genome shotgun (WGS) entry which is preliminary data.</text>
</comment>
<sequence>MTRAQTKQFQDALSALVMRILEENKALDIGEAMDTLLKTQCTLLQADFSSSPAPQLNSAPTSSLELVSARMSSILARFNSFLFF</sequence>
<dbReference type="Proteomes" id="UP001358586">
    <property type="component" value="Chromosome 4"/>
</dbReference>
<gene>
    <name evidence="1" type="ORF">PVK06_011254</name>
</gene>
<keyword evidence="2" id="KW-1185">Reference proteome</keyword>
<protein>
    <submittedName>
        <fullName evidence="1">Uncharacterized protein</fullName>
    </submittedName>
</protein>
<organism evidence="1 2">
    <name type="scientific">Gossypium arboreum</name>
    <name type="common">Tree cotton</name>
    <name type="synonym">Gossypium nanking</name>
    <dbReference type="NCBI Taxonomy" id="29729"/>
    <lineage>
        <taxon>Eukaryota</taxon>
        <taxon>Viridiplantae</taxon>
        <taxon>Streptophyta</taxon>
        <taxon>Embryophyta</taxon>
        <taxon>Tracheophyta</taxon>
        <taxon>Spermatophyta</taxon>
        <taxon>Magnoliopsida</taxon>
        <taxon>eudicotyledons</taxon>
        <taxon>Gunneridae</taxon>
        <taxon>Pentapetalae</taxon>
        <taxon>rosids</taxon>
        <taxon>malvids</taxon>
        <taxon>Malvales</taxon>
        <taxon>Malvaceae</taxon>
        <taxon>Malvoideae</taxon>
        <taxon>Gossypium</taxon>
    </lineage>
</organism>
<name>A0ABR0Q941_GOSAR</name>
<reference evidence="1 2" key="1">
    <citation type="submission" date="2023-03" db="EMBL/GenBank/DDBJ databases">
        <title>WGS of Gossypium arboreum.</title>
        <authorList>
            <person name="Yu D."/>
        </authorList>
    </citation>
    <scope>NUCLEOTIDE SEQUENCE [LARGE SCALE GENOMIC DNA]</scope>
    <source>
        <tissue evidence="1">Leaf</tissue>
    </source>
</reference>